<dbReference type="AlphaFoldDB" id="A0A9N9XIX6"/>
<accession>A0A9N9XIX6</accession>
<reference evidence="1" key="1">
    <citation type="submission" date="2022-01" db="EMBL/GenBank/DDBJ databases">
        <authorList>
            <person name="King R."/>
        </authorList>
    </citation>
    <scope>NUCLEOTIDE SEQUENCE</scope>
</reference>
<name>A0A9N9XIX6_PHYSR</name>
<protein>
    <submittedName>
        <fullName evidence="1">Uncharacterized protein</fullName>
    </submittedName>
</protein>
<gene>
    <name evidence="1" type="ORF">PHYEVI_LOCUS2120</name>
</gene>
<dbReference type="EMBL" id="OU900104">
    <property type="protein sequence ID" value="CAG9855674.1"/>
    <property type="molecule type" value="Genomic_DNA"/>
</dbReference>
<evidence type="ECO:0000313" key="2">
    <source>
        <dbReference type="Proteomes" id="UP001153712"/>
    </source>
</evidence>
<keyword evidence="2" id="KW-1185">Reference proteome</keyword>
<sequence>MATCFENVAVHSHLERLLLSSQDDGSGLEKTASNEKRQLKPAVNYNKLIAALPLATTSLFWRRVRAPVPNSYHA</sequence>
<evidence type="ECO:0000313" key="1">
    <source>
        <dbReference type="EMBL" id="CAG9855674.1"/>
    </source>
</evidence>
<organism evidence="1 2">
    <name type="scientific">Phyllotreta striolata</name>
    <name type="common">Striped flea beetle</name>
    <name type="synonym">Crioceris striolata</name>
    <dbReference type="NCBI Taxonomy" id="444603"/>
    <lineage>
        <taxon>Eukaryota</taxon>
        <taxon>Metazoa</taxon>
        <taxon>Ecdysozoa</taxon>
        <taxon>Arthropoda</taxon>
        <taxon>Hexapoda</taxon>
        <taxon>Insecta</taxon>
        <taxon>Pterygota</taxon>
        <taxon>Neoptera</taxon>
        <taxon>Endopterygota</taxon>
        <taxon>Coleoptera</taxon>
        <taxon>Polyphaga</taxon>
        <taxon>Cucujiformia</taxon>
        <taxon>Chrysomeloidea</taxon>
        <taxon>Chrysomelidae</taxon>
        <taxon>Galerucinae</taxon>
        <taxon>Alticini</taxon>
        <taxon>Phyllotreta</taxon>
    </lineage>
</organism>
<dbReference type="Proteomes" id="UP001153712">
    <property type="component" value="Chromosome 11"/>
</dbReference>
<proteinExistence type="predicted"/>